<sequence>MAFSYCMLTTATTSSHPFAPLPSLETTSLPFSSSSICLRSNFCFPSAAWTSMKLSQIATAFPAASSCGSSRATAIAAAYSSTSSSSSSDRAADKEEIFFDGGPHYGDLVLNLVFGFSIIWLPLTLAAVLRALFLRYRFSTARVTILSGLAGEDRKDFTYDVIKDVALVPRLFGEWGDVVITLTDGTKVDLRSVPKFRQIAEYCRKKSGQQEGAEELSPSVVGPKGFS</sequence>
<name>A0ACC2BGX7_DIPCM</name>
<gene>
    <name evidence="1" type="ORF">O6H91_15G029800</name>
</gene>
<proteinExistence type="predicted"/>
<accession>A0ACC2BGX7</accession>
<protein>
    <submittedName>
        <fullName evidence="1">Uncharacterized protein</fullName>
    </submittedName>
</protein>
<evidence type="ECO:0000313" key="2">
    <source>
        <dbReference type="Proteomes" id="UP001162992"/>
    </source>
</evidence>
<reference evidence="2" key="1">
    <citation type="journal article" date="2024" name="Proc. Natl. Acad. Sci. U.S.A.">
        <title>Extraordinary preservation of gene collinearity over three hundred million years revealed in homosporous lycophytes.</title>
        <authorList>
            <person name="Li C."/>
            <person name="Wickell D."/>
            <person name="Kuo L.Y."/>
            <person name="Chen X."/>
            <person name="Nie B."/>
            <person name="Liao X."/>
            <person name="Peng D."/>
            <person name="Ji J."/>
            <person name="Jenkins J."/>
            <person name="Williams M."/>
            <person name="Shu S."/>
            <person name="Plott C."/>
            <person name="Barry K."/>
            <person name="Rajasekar S."/>
            <person name="Grimwood J."/>
            <person name="Han X."/>
            <person name="Sun S."/>
            <person name="Hou Z."/>
            <person name="He W."/>
            <person name="Dai G."/>
            <person name="Sun C."/>
            <person name="Schmutz J."/>
            <person name="Leebens-Mack J.H."/>
            <person name="Li F.W."/>
            <person name="Wang L."/>
        </authorList>
    </citation>
    <scope>NUCLEOTIDE SEQUENCE [LARGE SCALE GENOMIC DNA]</scope>
    <source>
        <strain evidence="2">cv. PW_Plant_1</strain>
    </source>
</reference>
<evidence type="ECO:0000313" key="1">
    <source>
        <dbReference type="EMBL" id="KAJ7529005.1"/>
    </source>
</evidence>
<comment type="caution">
    <text evidence="1">The sequence shown here is derived from an EMBL/GenBank/DDBJ whole genome shotgun (WGS) entry which is preliminary data.</text>
</comment>
<dbReference type="EMBL" id="CM055106">
    <property type="protein sequence ID" value="KAJ7529005.1"/>
    <property type="molecule type" value="Genomic_DNA"/>
</dbReference>
<keyword evidence="2" id="KW-1185">Reference proteome</keyword>
<dbReference type="Proteomes" id="UP001162992">
    <property type="component" value="Chromosome 15"/>
</dbReference>
<organism evidence="1 2">
    <name type="scientific">Diphasiastrum complanatum</name>
    <name type="common">Issler's clubmoss</name>
    <name type="synonym">Lycopodium complanatum</name>
    <dbReference type="NCBI Taxonomy" id="34168"/>
    <lineage>
        <taxon>Eukaryota</taxon>
        <taxon>Viridiplantae</taxon>
        <taxon>Streptophyta</taxon>
        <taxon>Embryophyta</taxon>
        <taxon>Tracheophyta</taxon>
        <taxon>Lycopodiopsida</taxon>
        <taxon>Lycopodiales</taxon>
        <taxon>Lycopodiaceae</taxon>
        <taxon>Lycopodioideae</taxon>
        <taxon>Diphasiastrum</taxon>
    </lineage>
</organism>